<evidence type="ECO:0000313" key="8">
    <source>
        <dbReference type="EMBL" id="MCT7942074.1"/>
    </source>
</evidence>
<accession>A0A9X2WMT3</accession>
<dbReference type="InterPro" id="IPR052363">
    <property type="entry name" value="LPS_export_LptC"/>
</dbReference>
<comment type="subcellular location">
    <subcellularLocation>
        <location evidence="6">Cell inner membrane</location>
        <topology evidence="6">Single-pass membrane protein</topology>
    </subcellularLocation>
</comment>
<keyword evidence="5 6" id="KW-0472">Membrane</keyword>
<dbReference type="GO" id="GO:0015221">
    <property type="term" value="F:lipopolysaccharide transmembrane transporter activity"/>
    <property type="evidence" value="ECO:0007669"/>
    <property type="project" value="InterPro"/>
</dbReference>
<evidence type="ECO:0000256" key="1">
    <source>
        <dbReference type="ARBA" id="ARBA00022475"/>
    </source>
</evidence>
<dbReference type="InterPro" id="IPR026265">
    <property type="entry name" value="LptC"/>
</dbReference>
<keyword evidence="4 6" id="KW-1133">Transmembrane helix</keyword>
<comment type="subunit">
    <text evidence="6">Component of the lipopolysaccharide transport and assembly complex. Interacts with LptA and the LptBFG transporter complex.</text>
</comment>
<dbReference type="GO" id="GO:0043165">
    <property type="term" value="P:Gram-negative-bacterium-type cell outer membrane assembly"/>
    <property type="evidence" value="ECO:0007669"/>
    <property type="project" value="UniProtKB-UniRule"/>
</dbReference>
<name>A0A9X2WMT3_9GAMM</name>
<dbReference type="InterPro" id="IPR010664">
    <property type="entry name" value="LipoPS_assembly_LptC-rel"/>
</dbReference>
<dbReference type="GO" id="GO:0017089">
    <property type="term" value="F:glycolipid transfer activity"/>
    <property type="evidence" value="ECO:0007669"/>
    <property type="project" value="TreeGrafter"/>
</dbReference>
<keyword evidence="3 6" id="KW-0812">Transmembrane</keyword>
<comment type="function">
    <text evidence="6">Involved in the assembly of lipopolysaccharide (LPS). Required for the translocation of LPS from the inner membrane to the outer membrane. Facilitates the transfer of LPS from the inner membrane to the periplasmic protein LptA. Could be a docking site for LptA.</text>
</comment>
<evidence type="ECO:0000256" key="3">
    <source>
        <dbReference type="ARBA" id="ARBA00022692"/>
    </source>
</evidence>
<keyword evidence="1 6" id="KW-1003">Cell membrane</keyword>
<dbReference type="RefSeq" id="WP_261298452.1">
    <property type="nucleotide sequence ID" value="NZ_JAMTCD010000010.1"/>
</dbReference>
<organism evidence="8 9">
    <name type="scientific">Shewanella holmiensis</name>
    <dbReference type="NCBI Taxonomy" id="2952222"/>
    <lineage>
        <taxon>Bacteria</taxon>
        <taxon>Pseudomonadati</taxon>
        <taxon>Pseudomonadota</taxon>
        <taxon>Gammaproteobacteria</taxon>
        <taxon>Alteromonadales</taxon>
        <taxon>Shewanellaceae</taxon>
        <taxon>Shewanella</taxon>
    </lineage>
</organism>
<sequence length="186" mass="20964">MNRTTLAICAFFGLALTLYWQVQDKRNKMALVVDTRIERPDFVADDLHTTEFNKLGLVDSKMSATHMEHYSMTNTTLFTDPVLLLYPQNGKAQWQITAKNATLEQQTNKVSLQNDVIINAIDIEEPLQSLETQQVTFDLETMIGRSEDPVIIKGNGFLINGLGLFADLNAEEITLLSEVEGTYEPH</sequence>
<dbReference type="HAMAP" id="MF_01915">
    <property type="entry name" value="LPS_assembly_LptC"/>
    <property type="match status" value="1"/>
</dbReference>
<dbReference type="AlphaFoldDB" id="A0A9X2WMT3"/>
<evidence type="ECO:0000256" key="7">
    <source>
        <dbReference type="PIRNR" id="PIRNR028513"/>
    </source>
</evidence>
<comment type="function">
    <text evidence="7">Required for the translocation of lipopolysaccharide (LPS) from the inner membrane to the outer membrane.</text>
</comment>
<evidence type="ECO:0000256" key="6">
    <source>
        <dbReference type="HAMAP-Rule" id="MF_01915"/>
    </source>
</evidence>
<protein>
    <recommendedName>
        <fullName evidence="6 7">Lipopolysaccharide export system protein LptC</fullName>
    </recommendedName>
</protein>
<dbReference type="EMBL" id="JAMTCD010000010">
    <property type="protein sequence ID" value="MCT7942074.1"/>
    <property type="molecule type" value="Genomic_DNA"/>
</dbReference>
<dbReference type="NCBIfam" id="TIGR04409">
    <property type="entry name" value="LptC_YrbK"/>
    <property type="match status" value="1"/>
</dbReference>
<gene>
    <name evidence="6 8" type="primary">lptC</name>
    <name evidence="8" type="ORF">NE535_09755</name>
</gene>
<reference evidence="8" key="1">
    <citation type="journal article" date="2023" name="Int. J. Syst. Evol. Microbiol.">
        <title>&lt;i&gt;Shewanella septentrionalis&lt;/i&gt; sp. nov. and &lt;i&gt;Shewanella holmiensis&lt;/i&gt; sp. nov., isolated from Baltic Sea water and sediments.</title>
        <authorList>
            <person name="Martin-Rodriguez A.J."/>
            <person name="Thorell K."/>
            <person name="Joffre E."/>
            <person name="Jensie-Markopoulos S."/>
            <person name="Moore E.R.B."/>
            <person name="Sjoling A."/>
        </authorList>
    </citation>
    <scope>NUCLEOTIDE SEQUENCE</scope>
    <source>
        <strain evidence="8">SP1S2-7</strain>
    </source>
</reference>
<dbReference type="PANTHER" id="PTHR37481">
    <property type="entry name" value="LIPOPOLYSACCHARIDE EXPORT SYSTEM PROTEIN LPTC"/>
    <property type="match status" value="1"/>
</dbReference>
<dbReference type="Pfam" id="PF06835">
    <property type="entry name" value="LptC"/>
    <property type="match status" value="1"/>
</dbReference>
<dbReference type="GO" id="GO:0005886">
    <property type="term" value="C:plasma membrane"/>
    <property type="evidence" value="ECO:0007669"/>
    <property type="project" value="UniProtKB-SubCell"/>
</dbReference>
<evidence type="ECO:0000256" key="4">
    <source>
        <dbReference type="ARBA" id="ARBA00022989"/>
    </source>
</evidence>
<evidence type="ECO:0000256" key="5">
    <source>
        <dbReference type="ARBA" id="ARBA00023136"/>
    </source>
</evidence>
<evidence type="ECO:0000313" key="9">
    <source>
        <dbReference type="Proteomes" id="UP001155546"/>
    </source>
</evidence>
<dbReference type="GO" id="GO:0030288">
    <property type="term" value="C:outer membrane-bounded periplasmic space"/>
    <property type="evidence" value="ECO:0007669"/>
    <property type="project" value="TreeGrafter"/>
</dbReference>
<dbReference type="Proteomes" id="UP001155546">
    <property type="component" value="Unassembled WGS sequence"/>
</dbReference>
<evidence type="ECO:0000256" key="2">
    <source>
        <dbReference type="ARBA" id="ARBA00022519"/>
    </source>
</evidence>
<dbReference type="PANTHER" id="PTHR37481:SF1">
    <property type="entry name" value="LIPOPOLYSACCHARIDE EXPORT SYSTEM PROTEIN LPTC"/>
    <property type="match status" value="1"/>
</dbReference>
<dbReference type="PIRSF" id="PIRSF028513">
    <property type="entry name" value="LptC"/>
    <property type="match status" value="1"/>
</dbReference>
<proteinExistence type="inferred from homology"/>
<keyword evidence="9" id="KW-1185">Reference proteome</keyword>
<dbReference type="Gene3D" id="2.60.450.10">
    <property type="entry name" value="Lipopolysaccharide (LPS) transport protein A like domain"/>
    <property type="match status" value="1"/>
</dbReference>
<comment type="similarity">
    <text evidence="6 7">Belongs to the LptC family.</text>
</comment>
<comment type="caution">
    <text evidence="8">The sequence shown here is derived from an EMBL/GenBank/DDBJ whole genome shotgun (WGS) entry which is preliminary data.</text>
</comment>
<keyword evidence="2 6" id="KW-0997">Cell inner membrane</keyword>